<accession>A0AA88SFZ2</accession>
<gene>
    <name evidence="3" type="ORF">Q5P01_018475</name>
</gene>
<reference evidence="3" key="1">
    <citation type="submission" date="2023-07" db="EMBL/GenBank/DDBJ databases">
        <title>Chromosome-level Genome Assembly of Striped Snakehead (Channa striata).</title>
        <authorList>
            <person name="Liu H."/>
        </authorList>
    </citation>
    <scope>NUCLEOTIDE SEQUENCE</scope>
    <source>
        <strain evidence="3">Gz</strain>
        <tissue evidence="3">Muscle</tissue>
    </source>
</reference>
<protein>
    <submittedName>
        <fullName evidence="3">Uncharacterized protein</fullName>
    </submittedName>
</protein>
<keyword evidence="2" id="KW-0472">Membrane</keyword>
<evidence type="ECO:0000256" key="2">
    <source>
        <dbReference type="SAM" id="Phobius"/>
    </source>
</evidence>
<comment type="caution">
    <text evidence="3">The sequence shown here is derived from an EMBL/GenBank/DDBJ whole genome shotgun (WGS) entry which is preliminary data.</text>
</comment>
<evidence type="ECO:0000313" key="4">
    <source>
        <dbReference type="Proteomes" id="UP001187415"/>
    </source>
</evidence>
<evidence type="ECO:0000256" key="1">
    <source>
        <dbReference type="SAM" id="MobiDB-lite"/>
    </source>
</evidence>
<feature type="region of interest" description="Disordered" evidence="1">
    <location>
        <begin position="1"/>
        <end position="29"/>
    </location>
</feature>
<keyword evidence="2" id="KW-1133">Transmembrane helix</keyword>
<dbReference type="Proteomes" id="UP001187415">
    <property type="component" value="Unassembled WGS sequence"/>
</dbReference>
<dbReference type="AlphaFoldDB" id="A0AA88SFZ2"/>
<dbReference type="EMBL" id="JAUPFM010000014">
    <property type="protein sequence ID" value="KAK2830544.1"/>
    <property type="molecule type" value="Genomic_DNA"/>
</dbReference>
<proteinExistence type="predicted"/>
<organism evidence="3 4">
    <name type="scientific">Channa striata</name>
    <name type="common">Snakehead murrel</name>
    <name type="synonym">Ophicephalus striatus</name>
    <dbReference type="NCBI Taxonomy" id="64152"/>
    <lineage>
        <taxon>Eukaryota</taxon>
        <taxon>Metazoa</taxon>
        <taxon>Chordata</taxon>
        <taxon>Craniata</taxon>
        <taxon>Vertebrata</taxon>
        <taxon>Euteleostomi</taxon>
        <taxon>Actinopterygii</taxon>
        <taxon>Neopterygii</taxon>
        <taxon>Teleostei</taxon>
        <taxon>Neoteleostei</taxon>
        <taxon>Acanthomorphata</taxon>
        <taxon>Anabantaria</taxon>
        <taxon>Anabantiformes</taxon>
        <taxon>Channoidei</taxon>
        <taxon>Channidae</taxon>
        <taxon>Channa</taxon>
    </lineage>
</organism>
<sequence>MQNFTEKLEFKARQTHAPGEKKRPDTHTDQRRVLLPLLSGFYHVAVAQPLVLIGAGSWWYFLSATRAEGGTG</sequence>
<name>A0AA88SFZ2_CHASR</name>
<keyword evidence="2" id="KW-0812">Transmembrane</keyword>
<keyword evidence="4" id="KW-1185">Reference proteome</keyword>
<feature type="transmembrane region" description="Helical" evidence="2">
    <location>
        <begin position="41"/>
        <end position="62"/>
    </location>
</feature>
<evidence type="ECO:0000313" key="3">
    <source>
        <dbReference type="EMBL" id="KAK2830544.1"/>
    </source>
</evidence>